<dbReference type="InterPro" id="IPR012910">
    <property type="entry name" value="Plug_dom"/>
</dbReference>
<dbReference type="Proteomes" id="UP000199064">
    <property type="component" value="Unassembled WGS sequence"/>
</dbReference>
<feature type="domain" description="TonB-dependent receptor-like beta-barrel" evidence="17">
    <location>
        <begin position="271"/>
        <end position="695"/>
    </location>
</feature>
<dbReference type="Pfam" id="PF00593">
    <property type="entry name" value="TonB_dep_Rec_b-barrel"/>
    <property type="match status" value="1"/>
</dbReference>
<dbReference type="CDD" id="cd01347">
    <property type="entry name" value="ligand_gated_channel"/>
    <property type="match status" value="1"/>
</dbReference>
<keyword evidence="5" id="KW-0410">Iron transport</keyword>
<evidence type="ECO:0000313" key="19">
    <source>
        <dbReference type="EMBL" id="SEB76774.1"/>
    </source>
</evidence>
<dbReference type="InterPro" id="IPR036942">
    <property type="entry name" value="Beta-barrel_TonB_sf"/>
</dbReference>
<evidence type="ECO:0000259" key="18">
    <source>
        <dbReference type="Pfam" id="PF07715"/>
    </source>
</evidence>
<evidence type="ECO:0000256" key="11">
    <source>
        <dbReference type="ARBA" id="ARBA00023136"/>
    </source>
</evidence>
<feature type="domain" description="TonB-dependent receptor plug" evidence="18">
    <location>
        <begin position="76"/>
        <end position="177"/>
    </location>
</feature>
<comment type="similarity">
    <text evidence="2 14 15">Belongs to the TonB-dependent receptor family.</text>
</comment>
<dbReference type="InterPro" id="IPR037066">
    <property type="entry name" value="Plug_dom_sf"/>
</dbReference>
<evidence type="ECO:0000256" key="12">
    <source>
        <dbReference type="ARBA" id="ARBA00023170"/>
    </source>
</evidence>
<protein>
    <submittedName>
        <fullName evidence="19">Iron complex outermembrane recepter protein</fullName>
    </submittedName>
</protein>
<evidence type="ECO:0000256" key="2">
    <source>
        <dbReference type="ARBA" id="ARBA00009810"/>
    </source>
</evidence>
<evidence type="ECO:0000256" key="14">
    <source>
        <dbReference type="PROSITE-ProRule" id="PRU01360"/>
    </source>
</evidence>
<keyword evidence="6 14" id="KW-0812">Transmembrane</keyword>
<dbReference type="EMBL" id="FNSL01000001">
    <property type="protein sequence ID" value="SEB76774.1"/>
    <property type="molecule type" value="Genomic_DNA"/>
</dbReference>
<proteinExistence type="inferred from homology"/>
<keyword evidence="10 15" id="KW-0798">TonB box</keyword>
<dbReference type="InterPro" id="IPR000531">
    <property type="entry name" value="Beta-barrel_TonB"/>
</dbReference>
<sequence>MRRSSSSLPTSRLAAALLLSTAPIFTAHAQDSAEKSTTLDRLVVEGDSISASPVGPDDGFVADNSATATKTNTPIDRVPQSISVVTRDQMDMQGADSVGAAVRYTPGIRSEAYGADTRYDWFFMRGFSAQARGLYLDGLQLRSQAFANFRVEPYGLERQEVLLGPSSALFGAGSPGGLINLISKRPQEDTFYRASVAGGWPKKGEVALDLNAALPGHDGVYARFTALGRLGETQVDHVDDNRLYLAPSITFKPQAGTELTIMGKFQMDRTGTVTSFLPYDATARPASFGRIPTDFFSADTNFDRYDRNQMMLGYEFEHEFENGLKFSQDSRYSYISTEYETLYGVGLVSSYLPGYPDNLLARQALATDDSIGAFQTDNRIEKTFDTGPVGHQLLAGLDYRYEVFDNRSGYGDDPSGNFYIIDILNPVYGINVQRPAYSTDSTTRSHRVGLYVQDQIALTDRLDVTAGLRHDWVSSRFDNHLTGSRTDRDDTALTGRIGASYEVLPGLRPYASYATSFDPLSGTDINGNPFDPETAEQYEVGVKYQDPLDRFRLTAAWFDLTRENVLTNDPANPNFKVQTGEVRSRGIELQAQANLAERWDIVASYTNYDLEITRSNNGDQGMVPIGVPQQMASLWVNHRFGGQLEGLRVGAGVRYVGKSYANAANTLTVPDYVVADASIGYRFDKTELSLNVSNLFDKHYVAACAGQNACYYGDRRNVKAKLTFEW</sequence>
<dbReference type="PANTHER" id="PTHR32552:SF68">
    <property type="entry name" value="FERRICHROME OUTER MEMBRANE TRANSPORTER_PHAGE RECEPTOR"/>
    <property type="match status" value="1"/>
</dbReference>
<comment type="subcellular location">
    <subcellularLocation>
        <location evidence="1 14">Cell outer membrane</location>
        <topology evidence="1 14">Multi-pass membrane protein</topology>
    </subcellularLocation>
</comment>
<evidence type="ECO:0000256" key="3">
    <source>
        <dbReference type="ARBA" id="ARBA00022448"/>
    </source>
</evidence>
<evidence type="ECO:0000259" key="17">
    <source>
        <dbReference type="Pfam" id="PF00593"/>
    </source>
</evidence>
<reference evidence="20" key="1">
    <citation type="submission" date="2016-10" db="EMBL/GenBank/DDBJ databases">
        <authorList>
            <person name="Varghese N."/>
            <person name="Submissions S."/>
        </authorList>
    </citation>
    <scope>NUCLEOTIDE SEQUENCE [LARGE SCALE GENOMIC DNA]</scope>
    <source>
        <strain evidence="20">ES.061</strain>
    </source>
</reference>
<dbReference type="Gene3D" id="2.40.170.20">
    <property type="entry name" value="TonB-dependent receptor, beta-barrel domain"/>
    <property type="match status" value="1"/>
</dbReference>
<dbReference type="FunFam" id="2.40.170.20:FF:000005">
    <property type="entry name" value="TonB-dependent siderophore receptor"/>
    <property type="match status" value="1"/>
</dbReference>
<evidence type="ECO:0000256" key="6">
    <source>
        <dbReference type="ARBA" id="ARBA00022692"/>
    </source>
</evidence>
<dbReference type="GO" id="GO:0038023">
    <property type="term" value="F:signaling receptor activity"/>
    <property type="evidence" value="ECO:0007669"/>
    <property type="project" value="InterPro"/>
</dbReference>
<keyword evidence="12" id="KW-0675">Receptor</keyword>
<dbReference type="GO" id="GO:0009279">
    <property type="term" value="C:cell outer membrane"/>
    <property type="evidence" value="ECO:0007669"/>
    <property type="project" value="UniProtKB-SubCell"/>
</dbReference>
<feature type="signal peptide" evidence="16">
    <location>
        <begin position="1"/>
        <end position="29"/>
    </location>
</feature>
<evidence type="ECO:0000256" key="1">
    <source>
        <dbReference type="ARBA" id="ARBA00004571"/>
    </source>
</evidence>
<feature type="chain" id="PRO_5011748353" evidence="16">
    <location>
        <begin position="30"/>
        <end position="726"/>
    </location>
</feature>
<evidence type="ECO:0000256" key="8">
    <source>
        <dbReference type="ARBA" id="ARBA00023004"/>
    </source>
</evidence>
<keyword evidence="11 14" id="KW-0472">Membrane</keyword>
<evidence type="ECO:0000256" key="7">
    <source>
        <dbReference type="ARBA" id="ARBA00022729"/>
    </source>
</evidence>
<dbReference type="Pfam" id="PF07715">
    <property type="entry name" value="Plug"/>
    <property type="match status" value="1"/>
</dbReference>
<dbReference type="SUPFAM" id="SSF56935">
    <property type="entry name" value="Porins"/>
    <property type="match status" value="1"/>
</dbReference>
<gene>
    <name evidence="19" type="ORF">SAMN05216452_3098</name>
</gene>
<keyword evidence="9" id="KW-0406">Ion transport</keyword>
<keyword evidence="20" id="KW-1185">Reference proteome</keyword>
<keyword evidence="3 14" id="KW-0813">Transport</keyword>
<dbReference type="NCBIfam" id="TIGR01783">
    <property type="entry name" value="TonB-siderophor"/>
    <property type="match status" value="1"/>
</dbReference>
<evidence type="ECO:0000256" key="4">
    <source>
        <dbReference type="ARBA" id="ARBA00022452"/>
    </source>
</evidence>
<dbReference type="GO" id="GO:0015891">
    <property type="term" value="P:siderophore transport"/>
    <property type="evidence" value="ECO:0007669"/>
    <property type="project" value="InterPro"/>
</dbReference>
<evidence type="ECO:0000256" key="5">
    <source>
        <dbReference type="ARBA" id="ARBA00022496"/>
    </source>
</evidence>
<keyword evidence="4 14" id="KW-1134">Transmembrane beta strand</keyword>
<evidence type="ECO:0000256" key="16">
    <source>
        <dbReference type="SAM" id="SignalP"/>
    </source>
</evidence>
<dbReference type="Gene3D" id="2.170.130.10">
    <property type="entry name" value="TonB-dependent receptor, plug domain"/>
    <property type="match status" value="1"/>
</dbReference>
<evidence type="ECO:0000256" key="10">
    <source>
        <dbReference type="ARBA" id="ARBA00023077"/>
    </source>
</evidence>
<dbReference type="AlphaFoldDB" id="A0A1H4M201"/>
<dbReference type="InterPro" id="IPR039426">
    <property type="entry name" value="TonB-dep_rcpt-like"/>
</dbReference>
<organism evidence="19 20">
    <name type="scientific">Nitratireductor aquibiodomus</name>
    <dbReference type="NCBI Taxonomy" id="204799"/>
    <lineage>
        <taxon>Bacteria</taxon>
        <taxon>Pseudomonadati</taxon>
        <taxon>Pseudomonadota</taxon>
        <taxon>Alphaproteobacteria</taxon>
        <taxon>Hyphomicrobiales</taxon>
        <taxon>Phyllobacteriaceae</taxon>
        <taxon>Nitratireductor</taxon>
    </lineage>
</organism>
<evidence type="ECO:0000256" key="13">
    <source>
        <dbReference type="ARBA" id="ARBA00023237"/>
    </source>
</evidence>
<evidence type="ECO:0000313" key="20">
    <source>
        <dbReference type="Proteomes" id="UP000199064"/>
    </source>
</evidence>
<evidence type="ECO:0000256" key="15">
    <source>
        <dbReference type="RuleBase" id="RU003357"/>
    </source>
</evidence>
<keyword evidence="7 16" id="KW-0732">Signal</keyword>
<dbReference type="GO" id="GO:0015344">
    <property type="term" value="F:siderophore uptake transmembrane transporter activity"/>
    <property type="evidence" value="ECO:0007669"/>
    <property type="project" value="TreeGrafter"/>
</dbReference>
<dbReference type="FunFam" id="2.170.130.10:FF:000001">
    <property type="entry name" value="Catecholate siderophore TonB-dependent receptor"/>
    <property type="match status" value="1"/>
</dbReference>
<keyword evidence="13 14" id="KW-0998">Cell outer membrane</keyword>
<name>A0A1H4M201_9HYPH</name>
<dbReference type="PANTHER" id="PTHR32552">
    <property type="entry name" value="FERRICHROME IRON RECEPTOR-RELATED"/>
    <property type="match status" value="1"/>
</dbReference>
<dbReference type="InterPro" id="IPR010105">
    <property type="entry name" value="TonB_sidphr_rcpt"/>
</dbReference>
<dbReference type="PROSITE" id="PS52016">
    <property type="entry name" value="TONB_DEPENDENT_REC_3"/>
    <property type="match status" value="1"/>
</dbReference>
<accession>A0A1H4M201</accession>
<keyword evidence="8" id="KW-0408">Iron</keyword>
<evidence type="ECO:0000256" key="9">
    <source>
        <dbReference type="ARBA" id="ARBA00023065"/>
    </source>
</evidence>